<name>A0ABQ3WWZ0_9ACTN</name>
<gene>
    <name evidence="2" type="ORF">Aca07nite_80590</name>
</gene>
<dbReference type="EMBL" id="BOMF01000158">
    <property type="protein sequence ID" value="GID50784.1"/>
    <property type="molecule type" value="Genomic_DNA"/>
</dbReference>
<accession>A0ABQ3WWZ0</accession>
<evidence type="ECO:0000313" key="2">
    <source>
        <dbReference type="EMBL" id="GID50784.1"/>
    </source>
</evidence>
<evidence type="ECO:0000256" key="1">
    <source>
        <dbReference type="SAM" id="MobiDB-lite"/>
    </source>
</evidence>
<protein>
    <submittedName>
        <fullName evidence="2">Uncharacterized protein</fullName>
    </submittedName>
</protein>
<organism evidence="2">
    <name type="scientific">Actinoplanes campanulatus</name>
    <dbReference type="NCBI Taxonomy" id="113559"/>
    <lineage>
        <taxon>Bacteria</taxon>
        <taxon>Bacillati</taxon>
        <taxon>Actinomycetota</taxon>
        <taxon>Actinomycetes</taxon>
        <taxon>Micromonosporales</taxon>
        <taxon>Micromonosporaceae</taxon>
        <taxon>Actinoplanes</taxon>
    </lineage>
</organism>
<feature type="compositionally biased region" description="Basic and acidic residues" evidence="1">
    <location>
        <begin position="72"/>
        <end position="96"/>
    </location>
</feature>
<feature type="region of interest" description="Disordered" evidence="1">
    <location>
        <begin position="32"/>
        <end position="127"/>
    </location>
</feature>
<feature type="compositionally biased region" description="Basic and acidic residues" evidence="1">
    <location>
        <begin position="41"/>
        <end position="51"/>
    </location>
</feature>
<proteinExistence type="predicted"/>
<reference evidence="2" key="1">
    <citation type="submission" date="2021-01" db="EMBL/GenBank/DDBJ databases">
        <title>Whole genome shotgun sequence of Actinoplanes capillaceus NBRC 16408.</title>
        <authorList>
            <person name="Komaki H."/>
            <person name="Tamura T."/>
        </authorList>
    </citation>
    <scope>NUCLEOTIDE SEQUENCE [LARGE SCALE GENOMIC DNA]</scope>
    <source>
        <strain evidence="2">NBRC 16408</strain>
    </source>
</reference>
<sequence>MSYQKTKTVSGTDVAAIAELLPLRRFHAATCHARPQRARHSKPEQRPERTHQNTGRPPAEAATCYSGPGHGRPLETPEGKRAEVPQDRPAGVDRRGQAILPTEWRAGQGAQPTKWTDRSRPPGSRNE</sequence>
<feature type="compositionally biased region" description="Basic and acidic residues" evidence="1">
    <location>
        <begin position="115"/>
        <end position="127"/>
    </location>
</feature>
<comment type="caution">
    <text evidence="2">The sequence shown here is derived from an EMBL/GenBank/DDBJ whole genome shotgun (WGS) entry which is preliminary data.</text>
</comment>